<evidence type="ECO:0000313" key="12">
    <source>
        <dbReference type="Proteomes" id="UP001465755"/>
    </source>
</evidence>
<accession>A0AAW1Q002</accession>
<dbReference type="InterPro" id="IPR001733">
    <property type="entry name" value="Peptidase_S26B"/>
</dbReference>
<evidence type="ECO:0000256" key="10">
    <source>
        <dbReference type="ARBA" id="ARBA00045533"/>
    </source>
</evidence>
<organism evidence="11 12">
    <name type="scientific">Symbiochloris irregularis</name>
    <dbReference type="NCBI Taxonomy" id="706552"/>
    <lineage>
        <taxon>Eukaryota</taxon>
        <taxon>Viridiplantae</taxon>
        <taxon>Chlorophyta</taxon>
        <taxon>core chlorophytes</taxon>
        <taxon>Trebouxiophyceae</taxon>
        <taxon>Trebouxiales</taxon>
        <taxon>Trebouxiaceae</taxon>
        <taxon>Symbiochloris</taxon>
    </lineage>
</organism>
<evidence type="ECO:0000256" key="6">
    <source>
        <dbReference type="ARBA" id="ARBA00021755"/>
    </source>
</evidence>
<proteinExistence type="inferred from homology"/>
<evidence type="ECO:0000256" key="4">
    <source>
        <dbReference type="ARBA" id="ARBA00013208"/>
    </source>
</evidence>
<keyword evidence="8" id="KW-1133">Transmembrane helix</keyword>
<keyword evidence="9" id="KW-0472">Membrane</keyword>
<comment type="subcellular location">
    <subcellularLocation>
        <location evidence="2">Endoplasmic reticulum membrane</location>
        <topology evidence="2">Single-pass type II membrane protein</topology>
    </subcellularLocation>
</comment>
<reference evidence="11 12" key="1">
    <citation type="journal article" date="2024" name="Nat. Commun.">
        <title>Phylogenomics reveals the evolutionary origins of lichenization in chlorophyte algae.</title>
        <authorList>
            <person name="Puginier C."/>
            <person name="Libourel C."/>
            <person name="Otte J."/>
            <person name="Skaloud P."/>
            <person name="Haon M."/>
            <person name="Grisel S."/>
            <person name="Petersen M."/>
            <person name="Berrin J.G."/>
            <person name="Delaux P.M."/>
            <person name="Dal Grande F."/>
            <person name="Keller J."/>
        </authorList>
    </citation>
    <scope>NUCLEOTIDE SEQUENCE [LARGE SCALE GENOMIC DNA]</scope>
    <source>
        <strain evidence="11 12">SAG 2036</strain>
    </source>
</reference>
<dbReference type="EC" id="3.4.21.89" evidence="4"/>
<dbReference type="Proteomes" id="UP001465755">
    <property type="component" value="Unassembled WGS sequence"/>
</dbReference>
<dbReference type="GO" id="GO:0009003">
    <property type="term" value="F:signal peptidase activity"/>
    <property type="evidence" value="ECO:0007669"/>
    <property type="project" value="UniProtKB-EC"/>
</dbReference>
<dbReference type="InterPro" id="IPR019533">
    <property type="entry name" value="Peptidase_S26"/>
</dbReference>
<comment type="function">
    <text evidence="10">Catalytic component of the signal peptidase complex (SPC) which catalyzes the cleavage of N-terminal signal sequences from nascent proteins as they are translocated into the lumen of the endoplasmic reticulum. Specifically cleaves N-terminal signal peptides that contain a hydrophobic alpha-helix (h-region) shorter than 18-20 amino acids.</text>
</comment>
<comment type="caution">
    <text evidence="11">The sequence shown here is derived from an EMBL/GenBank/DDBJ whole genome shotgun (WGS) entry which is preliminary data.</text>
</comment>
<dbReference type="GO" id="GO:0005787">
    <property type="term" value="C:signal peptidase complex"/>
    <property type="evidence" value="ECO:0007669"/>
    <property type="project" value="TreeGrafter"/>
</dbReference>
<evidence type="ECO:0000256" key="7">
    <source>
        <dbReference type="ARBA" id="ARBA00022692"/>
    </source>
</evidence>
<evidence type="ECO:0000256" key="8">
    <source>
        <dbReference type="ARBA" id="ARBA00022989"/>
    </source>
</evidence>
<dbReference type="EMBL" id="JALJOQ010000003">
    <property type="protein sequence ID" value="KAK9813672.1"/>
    <property type="molecule type" value="Genomic_DNA"/>
</dbReference>
<sequence length="103" mass="11354">MLWKTLIVVTGSQSPVVVVLSGSMEPGFYRGDILFLDMGTSPVRPGEILTKGDNNDKDDSVGQIHSADQKWLLQEHIMGRMIGYLPHVGYVTLIMNDLPVLIS</sequence>
<dbReference type="GO" id="GO:0004252">
    <property type="term" value="F:serine-type endopeptidase activity"/>
    <property type="evidence" value="ECO:0007669"/>
    <property type="project" value="InterPro"/>
</dbReference>
<dbReference type="PANTHER" id="PTHR10806">
    <property type="entry name" value="SIGNAL PEPTIDASE COMPLEX CATALYTIC SUBUNIT SEC11"/>
    <property type="match status" value="1"/>
</dbReference>
<dbReference type="AlphaFoldDB" id="A0AAW1Q002"/>
<name>A0AAW1Q002_9CHLO</name>
<evidence type="ECO:0000256" key="1">
    <source>
        <dbReference type="ARBA" id="ARBA00000677"/>
    </source>
</evidence>
<gene>
    <name evidence="11" type="ORF">WJX73_002394</name>
</gene>
<evidence type="ECO:0000256" key="5">
    <source>
        <dbReference type="ARBA" id="ARBA00019685"/>
    </source>
</evidence>
<evidence type="ECO:0000313" key="11">
    <source>
        <dbReference type="EMBL" id="KAK9813672.1"/>
    </source>
</evidence>
<comment type="catalytic activity">
    <reaction evidence="1">
        <text>Cleavage of hydrophobic, N-terminal signal or leader sequences from secreted and periplasmic proteins.</text>
        <dbReference type="EC" id="3.4.21.89"/>
    </reaction>
</comment>
<evidence type="ECO:0000256" key="9">
    <source>
        <dbReference type="ARBA" id="ARBA00023136"/>
    </source>
</evidence>
<dbReference type="PANTHER" id="PTHR10806:SF6">
    <property type="entry name" value="SIGNAL PEPTIDASE COMPLEX CATALYTIC SUBUNIT SEC11"/>
    <property type="match status" value="1"/>
</dbReference>
<evidence type="ECO:0000256" key="2">
    <source>
        <dbReference type="ARBA" id="ARBA00004648"/>
    </source>
</evidence>
<dbReference type="CDD" id="cd06530">
    <property type="entry name" value="S26_SPase_I"/>
    <property type="match status" value="1"/>
</dbReference>
<dbReference type="SUPFAM" id="SSF51306">
    <property type="entry name" value="LexA/Signal peptidase"/>
    <property type="match status" value="1"/>
</dbReference>
<keyword evidence="12" id="KW-1185">Reference proteome</keyword>
<protein>
    <recommendedName>
        <fullName evidence="5">Signal peptidase complex catalytic subunit SEC11</fullName>
        <ecNumber evidence="4">3.4.21.89</ecNumber>
    </recommendedName>
    <alternativeName>
        <fullName evidence="6">Signal peptidase complex catalytic subunit sec11</fullName>
    </alternativeName>
</protein>
<dbReference type="InterPro" id="IPR036286">
    <property type="entry name" value="LexA/Signal_pep-like_sf"/>
</dbReference>
<evidence type="ECO:0000256" key="3">
    <source>
        <dbReference type="ARBA" id="ARBA00011035"/>
    </source>
</evidence>
<keyword evidence="7" id="KW-0812">Transmembrane</keyword>
<comment type="similarity">
    <text evidence="3">Belongs to the peptidase S26B family.</text>
</comment>
<dbReference type="GO" id="GO:0006465">
    <property type="term" value="P:signal peptide processing"/>
    <property type="evidence" value="ECO:0007669"/>
    <property type="project" value="InterPro"/>
</dbReference>